<name>A0ABN3Q8H2_9ACTN</name>
<evidence type="ECO:0000313" key="3">
    <source>
        <dbReference type="Proteomes" id="UP001500151"/>
    </source>
</evidence>
<proteinExistence type="predicted"/>
<accession>A0ABN3Q8H2</accession>
<feature type="transmembrane region" description="Helical" evidence="1">
    <location>
        <begin position="65"/>
        <end position="86"/>
    </location>
</feature>
<feature type="transmembrane region" description="Helical" evidence="1">
    <location>
        <begin position="12"/>
        <end position="35"/>
    </location>
</feature>
<comment type="caution">
    <text evidence="2">The sequence shown here is derived from an EMBL/GenBank/DDBJ whole genome shotgun (WGS) entry which is preliminary data.</text>
</comment>
<protein>
    <recommendedName>
        <fullName evidence="4">DUF4407 domain-containing protein</fullName>
    </recommendedName>
</protein>
<reference evidence="2 3" key="1">
    <citation type="journal article" date="2019" name="Int. J. Syst. Evol. Microbiol.">
        <title>The Global Catalogue of Microorganisms (GCM) 10K type strain sequencing project: providing services to taxonomists for standard genome sequencing and annotation.</title>
        <authorList>
            <consortium name="The Broad Institute Genomics Platform"/>
            <consortium name="The Broad Institute Genome Sequencing Center for Infectious Disease"/>
            <person name="Wu L."/>
            <person name="Ma J."/>
        </authorList>
    </citation>
    <scope>NUCLEOTIDE SEQUENCE [LARGE SCALE GENOMIC DNA]</scope>
    <source>
        <strain evidence="2 3">JCM 4524</strain>
    </source>
</reference>
<keyword evidence="1" id="KW-0472">Membrane</keyword>
<evidence type="ECO:0000313" key="2">
    <source>
        <dbReference type="EMBL" id="GAA2619625.1"/>
    </source>
</evidence>
<keyword evidence="1" id="KW-0812">Transmembrane</keyword>
<organism evidence="2 3">
    <name type="scientific">Streptomyces vastus</name>
    <dbReference type="NCBI Taxonomy" id="285451"/>
    <lineage>
        <taxon>Bacteria</taxon>
        <taxon>Bacillati</taxon>
        <taxon>Actinomycetota</taxon>
        <taxon>Actinomycetes</taxon>
        <taxon>Kitasatosporales</taxon>
        <taxon>Streptomycetaceae</taxon>
        <taxon>Streptomyces</taxon>
    </lineage>
</organism>
<keyword evidence="1" id="KW-1133">Transmembrane helix</keyword>
<evidence type="ECO:0000256" key="1">
    <source>
        <dbReference type="SAM" id="Phobius"/>
    </source>
</evidence>
<dbReference type="Proteomes" id="UP001500151">
    <property type="component" value="Unassembled WGS sequence"/>
</dbReference>
<sequence>MNAFLAEFGKKLADRWIATLAAPGLFFLGALVAAYRLGQTGALDVRDLQQWLSTLVTGNTSAGTVIFWSAIALALGLVLGLTAAALGQLVERLWTVPGGSSFFRRLTERRRAQWTEADGRVGAAREAAAKEQGRAAAGLQNNVRRASAALDKALADRDAISLLEPERPTWVGDRFRAADLRVLRFYDLELRSAWPRLWALVPDGLRADLATARTAYAESARLVGWGVLYAVLACRWWPALAVAAVLATAGWVRSRATAGVLADLVETAVDLHAAELAERLGVTADGTFSTDKGRTVTALLRKDTAADGS</sequence>
<keyword evidence="3" id="KW-1185">Reference proteome</keyword>
<evidence type="ECO:0008006" key="4">
    <source>
        <dbReference type="Google" id="ProtNLM"/>
    </source>
</evidence>
<gene>
    <name evidence="2" type="ORF">GCM10010307_02360</name>
</gene>
<dbReference type="EMBL" id="BAAASJ010000002">
    <property type="protein sequence ID" value="GAA2619625.1"/>
    <property type="molecule type" value="Genomic_DNA"/>
</dbReference>
<dbReference type="RefSeq" id="WP_344386839.1">
    <property type="nucleotide sequence ID" value="NZ_BAAASJ010000002.1"/>
</dbReference>